<keyword evidence="3" id="KW-1185">Reference proteome</keyword>
<evidence type="ECO:0000256" key="1">
    <source>
        <dbReference type="SAM" id="MobiDB-lite"/>
    </source>
</evidence>
<feature type="region of interest" description="Disordered" evidence="1">
    <location>
        <begin position="383"/>
        <end position="420"/>
    </location>
</feature>
<evidence type="ECO:0000313" key="2">
    <source>
        <dbReference type="EMBL" id="KAH9326852.1"/>
    </source>
</evidence>
<feature type="compositionally biased region" description="Polar residues" evidence="1">
    <location>
        <begin position="41"/>
        <end position="54"/>
    </location>
</feature>
<accession>A0AA38GR46</accession>
<name>A0AA38GR46_TAXCH</name>
<feature type="region of interest" description="Disordered" evidence="1">
    <location>
        <begin position="588"/>
        <end position="612"/>
    </location>
</feature>
<feature type="region of interest" description="Disordered" evidence="1">
    <location>
        <begin position="1"/>
        <end position="28"/>
    </location>
</feature>
<organism evidence="2 3">
    <name type="scientific">Taxus chinensis</name>
    <name type="common">Chinese yew</name>
    <name type="synonym">Taxus wallichiana var. chinensis</name>
    <dbReference type="NCBI Taxonomy" id="29808"/>
    <lineage>
        <taxon>Eukaryota</taxon>
        <taxon>Viridiplantae</taxon>
        <taxon>Streptophyta</taxon>
        <taxon>Embryophyta</taxon>
        <taxon>Tracheophyta</taxon>
        <taxon>Spermatophyta</taxon>
        <taxon>Pinopsida</taxon>
        <taxon>Pinidae</taxon>
        <taxon>Conifers II</taxon>
        <taxon>Cupressales</taxon>
        <taxon>Taxaceae</taxon>
        <taxon>Taxus</taxon>
    </lineage>
</organism>
<dbReference type="EMBL" id="JAHRHJ020000002">
    <property type="protein sequence ID" value="KAH9326852.1"/>
    <property type="molecule type" value="Genomic_DNA"/>
</dbReference>
<feature type="compositionally biased region" description="Basic and acidic residues" evidence="1">
    <location>
        <begin position="71"/>
        <end position="89"/>
    </location>
</feature>
<feature type="compositionally biased region" description="Basic and acidic residues" evidence="1">
    <location>
        <begin position="9"/>
        <end position="19"/>
    </location>
</feature>
<comment type="caution">
    <text evidence="2">The sequence shown here is derived from an EMBL/GenBank/DDBJ whole genome shotgun (WGS) entry which is preliminary data.</text>
</comment>
<gene>
    <name evidence="2" type="ORF">KI387_007030</name>
</gene>
<dbReference type="AlphaFoldDB" id="A0AA38GR46"/>
<feature type="compositionally biased region" description="Polar residues" evidence="1">
    <location>
        <begin position="95"/>
        <end position="111"/>
    </location>
</feature>
<dbReference type="Proteomes" id="UP000824469">
    <property type="component" value="Unassembled WGS sequence"/>
</dbReference>
<feature type="compositionally biased region" description="Basic and acidic residues" evidence="1">
    <location>
        <begin position="601"/>
        <end position="612"/>
    </location>
</feature>
<sequence>MTSLSSKRFTMDSRVEAKPNKPANSGDVALLSDINTSAGCTSFTQNTGSAWNKTDWTKSLGKGSTITSENVSRREVSSPRSKEEKDSSKVEAQSPAGNCVSNNPGIKQLQSPVGFELLPSSPVLKKKNSPDPRPTSPLTSCSIDTPPVVRSSLEQDHQIEVEKKSGSINEGLVPSSSSHFFFGSADNAVLPPVATMSMPTNSVPEYTSQTVISDNSVSLCVNISPDKSVPREVDNFEEFLSPRNPVTLSMPVSDSLNSSALNPKPKINSDIQTIGGLSPVSAPVRTPIQRPAPIELPISKLLPSNIVDEVHVTGDQFPSITEPWGLRSLSLDYPRDAFKQFKWQMWDTPQLGQSNLPNSAEPSWLPVGNGMFEKSKDFLPPCSEGTLASPFEPETHLPSSLFSPQQKSNEFNQNSSNHIGGASVSSSNSLWLNQPAFESAEGSWNISTLHRLPPTFSNGGTQGEVEDSIVTMDGCPYEPTSTGFWLKSGMDDTEKKKWSAEGAAENSCWLSTIKSSERPHIAGIYPPSHFSNNSQNECKMVNQFCWVNISLVLTPKRTLDLQKMDSVKQDSVDLVVRALVEKFEIGKSHDEEEDVEEREEETPVVKEKRGVSEEAETIDEELLSVVKSSLLTSVPVLFKPVKVPIKGVNISKNFDISGHTDATCWKLHPKLHPKNRTRDSKKFMTTVKIDGEVEIEDDSDVDERLGCMATNMNNQEQEEEISKLFQIEIQIKRTKSPYLYTRDAIFVRRENRYRWVKDGINYNIQEHQRKTKIAMEILVGEYRGKETTPRAIGPRGNMPNHLTMRFTYFDGVEEGWFLEDVHQLSSLEQDHHKE</sequence>
<feature type="compositionally biased region" description="Polar residues" evidence="1">
    <location>
        <begin position="397"/>
        <end position="420"/>
    </location>
</feature>
<feature type="compositionally biased region" description="Acidic residues" evidence="1">
    <location>
        <begin position="591"/>
        <end position="600"/>
    </location>
</feature>
<dbReference type="OMA" id="FEIGKSH"/>
<proteinExistence type="predicted"/>
<reference evidence="2 3" key="1">
    <citation type="journal article" date="2021" name="Nat. Plants">
        <title>The Taxus genome provides insights into paclitaxel biosynthesis.</title>
        <authorList>
            <person name="Xiong X."/>
            <person name="Gou J."/>
            <person name="Liao Q."/>
            <person name="Li Y."/>
            <person name="Zhou Q."/>
            <person name="Bi G."/>
            <person name="Li C."/>
            <person name="Du R."/>
            <person name="Wang X."/>
            <person name="Sun T."/>
            <person name="Guo L."/>
            <person name="Liang H."/>
            <person name="Lu P."/>
            <person name="Wu Y."/>
            <person name="Zhang Z."/>
            <person name="Ro D.K."/>
            <person name="Shang Y."/>
            <person name="Huang S."/>
            <person name="Yan J."/>
        </authorList>
    </citation>
    <scope>NUCLEOTIDE SEQUENCE [LARGE SCALE GENOMIC DNA]</scope>
    <source>
        <strain evidence="2">Ta-2019</strain>
    </source>
</reference>
<protein>
    <submittedName>
        <fullName evidence="2">Uncharacterized protein</fullName>
    </submittedName>
</protein>
<evidence type="ECO:0000313" key="3">
    <source>
        <dbReference type="Proteomes" id="UP000824469"/>
    </source>
</evidence>
<feature type="region of interest" description="Disordered" evidence="1">
    <location>
        <begin position="41"/>
        <end position="149"/>
    </location>
</feature>